<dbReference type="InParanoid" id="A0A409XKJ0"/>
<evidence type="ECO:0000256" key="2">
    <source>
        <dbReference type="ARBA" id="ARBA00022692"/>
    </source>
</evidence>
<dbReference type="Pfam" id="PF07690">
    <property type="entry name" value="MFS_1"/>
    <property type="match status" value="1"/>
</dbReference>
<feature type="transmembrane region" description="Helical" evidence="5">
    <location>
        <begin position="237"/>
        <end position="258"/>
    </location>
</feature>
<feature type="transmembrane region" description="Helical" evidence="5">
    <location>
        <begin position="339"/>
        <end position="367"/>
    </location>
</feature>
<dbReference type="CDD" id="cd17323">
    <property type="entry name" value="MFS_Tpo1_MDR_like"/>
    <property type="match status" value="1"/>
</dbReference>
<evidence type="ECO:0000313" key="7">
    <source>
        <dbReference type="Proteomes" id="UP000283269"/>
    </source>
</evidence>
<evidence type="ECO:0000256" key="4">
    <source>
        <dbReference type="ARBA" id="ARBA00023136"/>
    </source>
</evidence>
<feature type="transmembrane region" description="Helical" evidence="5">
    <location>
        <begin position="311"/>
        <end position="333"/>
    </location>
</feature>
<keyword evidence="4 5" id="KW-0472">Membrane</keyword>
<evidence type="ECO:0000256" key="3">
    <source>
        <dbReference type="ARBA" id="ARBA00022989"/>
    </source>
</evidence>
<keyword evidence="2 5" id="KW-0812">Transmembrane</keyword>
<gene>
    <name evidence="6" type="ORF">CVT25_006225</name>
</gene>
<accession>A0A409XKJ0</accession>
<dbReference type="PANTHER" id="PTHR23502">
    <property type="entry name" value="MAJOR FACILITATOR SUPERFAMILY"/>
    <property type="match status" value="1"/>
</dbReference>
<dbReference type="GO" id="GO:0005886">
    <property type="term" value="C:plasma membrane"/>
    <property type="evidence" value="ECO:0007669"/>
    <property type="project" value="TreeGrafter"/>
</dbReference>
<feature type="transmembrane region" description="Helical" evidence="5">
    <location>
        <begin position="171"/>
        <end position="192"/>
    </location>
</feature>
<comment type="subcellular location">
    <subcellularLocation>
        <location evidence="1">Membrane</location>
        <topology evidence="1">Multi-pass membrane protein</topology>
    </subcellularLocation>
</comment>
<organism evidence="6 7">
    <name type="scientific">Psilocybe cyanescens</name>
    <dbReference type="NCBI Taxonomy" id="93625"/>
    <lineage>
        <taxon>Eukaryota</taxon>
        <taxon>Fungi</taxon>
        <taxon>Dikarya</taxon>
        <taxon>Basidiomycota</taxon>
        <taxon>Agaricomycotina</taxon>
        <taxon>Agaricomycetes</taxon>
        <taxon>Agaricomycetidae</taxon>
        <taxon>Agaricales</taxon>
        <taxon>Agaricineae</taxon>
        <taxon>Strophariaceae</taxon>
        <taxon>Psilocybe</taxon>
    </lineage>
</organism>
<dbReference type="AlphaFoldDB" id="A0A409XKJ0"/>
<keyword evidence="3 5" id="KW-1133">Transmembrane helix</keyword>
<dbReference type="SUPFAM" id="SSF103473">
    <property type="entry name" value="MFS general substrate transporter"/>
    <property type="match status" value="1"/>
</dbReference>
<reference evidence="6 7" key="1">
    <citation type="journal article" date="2018" name="Evol. Lett.">
        <title>Horizontal gene cluster transfer increased hallucinogenic mushroom diversity.</title>
        <authorList>
            <person name="Reynolds H.T."/>
            <person name="Vijayakumar V."/>
            <person name="Gluck-Thaler E."/>
            <person name="Korotkin H.B."/>
            <person name="Matheny P.B."/>
            <person name="Slot J.C."/>
        </authorList>
    </citation>
    <scope>NUCLEOTIDE SEQUENCE [LARGE SCALE GENOMIC DNA]</scope>
    <source>
        <strain evidence="6 7">2631</strain>
    </source>
</reference>
<keyword evidence="7" id="KW-1185">Reference proteome</keyword>
<dbReference type="InterPro" id="IPR011701">
    <property type="entry name" value="MFS"/>
</dbReference>
<dbReference type="PANTHER" id="PTHR23502:SF7">
    <property type="entry name" value="DRUG_PROTON ANTIPORTER YHK8-RELATED"/>
    <property type="match status" value="1"/>
</dbReference>
<dbReference type="InterPro" id="IPR036259">
    <property type="entry name" value="MFS_trans_sf"/>
</dbReference>
<evidence type="ECO:0008006" key="8">
    <source>
        <dbReference type="Google" id="ProtNLM"/>
    </source>
</evidence>
<feature type="transmembrane region" description="Helical" evidence="5">
    <location>
        <begin position="94"/>
        <end position="113"/>
    </location>
</feature>
<feature type="transmembrane region" description="Helical" evidence="5">
    <location>
        <begin position="133"/>
        <end position="159"/>
    </location>
</feature>
<dbReference type="OrthoDB" id="3561359at2759"/>
<sequence>MLETTNPIRVEGEHAINIGERKVGEGIQYARESAVDPFQVFLEDRERPLNLPVWRKWAIVGVICTAALCVAAVSSMASFTEDGVAREFHVGREVAVLSISLFIVGLGLGPLVFGPLSEVYGRNAVYKVSYTLTFVFTFPVAFAPNIGGFCGSAFLSVAGGSVSDLFDDKSVANPMAFYTIFPFIGPVLGPLLSGFINQDLDWRWTYYVLLIWAFFELVLIILFVPETYAPLLVKHKAIRSALVLGILYLSFQAFPFIFGTVHNFNTQSMGMSFLGIGVGMLLGISTQPYWNRLYRRTAEQNMGKVPPEVRLVMGEVGAICVPVGLFGLAFTTYKGVPWIVPIIASVPFGAGIYFVFTSTFTYLVTAYRPIAASAMASNSAVRSTFAAVLPLFARAMYVRLGTVGATALLAGLTTVLAPLPFIFRRIGAKLRKRSRFAQH</sequence>
<evidence type="ECO:0000313" key="6">
    <source>
        <dbReference type="EMBL" id="PPQ91282.1"/>
    </source>
</evidence>
<dbReference type="Gene3D" id="1.20.1250.20">
    <property type="entry name" value="MFS general substrate transporter like domains"/>
    <property type="match status" value="1"/>
</dbReference>
<protein>
    <recommendedName>
        <fullName evidence="8">Major facilitator superfamily (MFS) profile domain-containing protein</fullName>
    </recommendedName>
</protein>
<feature type="transmembrane region" description="Helical" evidence="5">
    <location>
        <begin position="204"/>
        <end position="225"/>
    </location>
</feature>
<feature type="transmembrane region" description="Helical" evidence="5">
    <location>
        <begin position="54"/>
        <end position="73"/>
    </location>
</feature>
<proteinExistence type="predicted"/>
<comment type="caution">
    <text evidence="6">The sequence shown here is derived from an EMBL/GenBank/DDBJ whole genome shotgun (WGS) entry which is preliminary data.</text>
</comment>
<evidence type="ECO:0000256" key="5">
    <source>
        <dbReference type="SAM" id="Phobius"/>
    </source>
</evidence>
<dbReference type="Proteomes" id="UP000283269">
    <property type="component" value="Unassembled WGS sequence"/>
</dbReference>
<dbReference type="STRING" id="93625.A0A409XKJ0"/>
<feature type="transmembrane region" description="Helical" evidence="5">
    <location>
        <begin position="403"/>
        <end position="423"/>
    </location>
</feature>
<dbReference type="EMBL" id="NHYD01001402">
    <property type="protein sequence ID" value="PPQ91282.1"/>
    <property type="molecule type" value="Genomic_DNA"/>
</dbReference>
<evidence type="ECO:0000256" key="1">
    <source>
        <dbReference type="ARBA" id="ARBA00004141"/>
    </source>
</evidence>
<feature type="transmembrane region" description="Helical" evidence="5">
    <location>
        <begin position="270"/>
        <end position="290"/>
    </location>
</feature>
<name>A0A409XKJ0_PSICY</name>
<dbReference type="GO" id="GO:0022857">
    <property type="term" value="F:transmembrane transporter activity"/>
    <property type="evidence" value="ECO:0007669"/>
    <property type="project" value="InterPro"/>
</dbReference>